<dbReference type="PROSITE" id="PS50048">
    <property type="entry name" value="ZN2_CY6_FUNGAL_2"/>
    <property type="match status" value="1"/>
</dbReference>
<gene>
    <name evidence="7" type="ORF">PV04_00138</name>
</gene>
<keyword evidence="3" id="KW-0238">DNA-binding</keyword>
<dbReference type="Gene3D" id="4.10.240.10">
    <property type="entry name" value="Zn(2)-C6 fungal-type DNA-binding domain"/>
    <property type="match status" value="1"/>
</dbReference>
<dbReference type="PROSITE" id="PS00463">
    <property type="entry name" value="ZN2_CY6_FUNGAL_1"/>
    <property type="match status" value="1"/>
</dbReference>
<feature type="domain" description="Zn(2)-C6 fungal-type" evidence="6">
    <location>
        <begin position="41"/>
        <end position="70"/>
    </location>
</feature>
<evidence type="ECO:0000256" key="5">
    <source>
        <dbReference type="ARBA" id="ARBA00023242"/>
    </source>
</evidence>
<keyword evidence="8" id="KW-1185">Reference proteome</keyword>
<proteinExistence type="predicted"/>
<protein>
    <recommendedName>
        <fullName evidence="6">Zn(2)-C6 fungal-type domain-containing protein</fullName>
    </recommendedName>
</protein>
<dbReference type="InterPro" id="IPR001138">
    <property type="entry name" value="Zn2Cys6_DnaBD"/>
</dbReference>
<keyword evidence="5" id="KW-0539">Nucleus</keyword>
<reference evidence="7 8" key="1">
    <citation type="submission" date="2015-01" db="EMBL/GenBank/DDBJ databases">
        <title>The Genome Sequence of Capronia semiimmersa CBS27337.</title>
        <authorList>
            <consortium name="The Broad Institute Genomics Platform"/>
            <person name="Cuomo C."/>
            <person name="de Hoog S."/>
            <person name="Gorbushina A."/>
            <person name="Stielow B."/>
            <person name="Teixiera M."/>
            <person name="Abouelleil A."/>
            <person name="Chapman S.B."/>
            <person name="Priest M."/>
            <person name="Young S.K."/>
            <person name="Wortman J."/>
            <person name="Nusbaum C."/>
            <person name="Birren B."/>
        </authorList>
    </citation>
    <scope>NUCLEOTIDE SEQUENCE [LARGE SCALE GENOMIC DNA]</scope>
    <source>
        <strain evidence="7 8">CBS 27337</strain>
    </source>
</reference>
<evidence type="ECO:0000313" key="7">
    <source>
        <dbReference type="EMBL" id="KIW71911.1"/>
    </source>
</evidence>
<dbReference type="SMART" id="SM00066">
    <property type="entry name" value="GAL4"/>
    <property type="match status" value="1"/>
</dbReference>
<dbReference type="PANTHER" id="PTHR37534:SF15">
    <property type="entry name" value="ZN(II)2CYS6 TRANSCRIPTION FACTOR (EUROFUNG)"/>
    <property type="match status" value="1"/>
</dbReference>
<dbReference type="GO" id="GO:0008270">
    <property type="term" value="F:zinc ion binding"/>
    <property type="evidence" value="ECO:0007669"/>
    <property type="project" value="InterPro"/>
</dbReference>
<dbReference type="InterPro" id="IPR036864">
    <property type="entry name" value="Zn2-C6_fun-type_DNA-bd_sf"/>
</dbReference>
<dbReference type="EMBL" id="KN846956">
    <property type="protein sequence ID" value="KIW71911.1"/>
    <property type="molecule type" value="Genomic_DNA"/>
</dbReference>
<evidence type="ECO:0000256" key="1">
    <source>
        <dbReference type="ARBA" id="ARBA00004123"/>
    </source>
</evidence>
<evidence type="ECO:0000259" key="6">
    <source>
        <dbReference type="PROSITE" id="PS50048"/>
    </source>
</evidence>
<dbReference type="Pfam" id="PF11951">
    <property type="entry name" value="Fungal_trans_2"/>
    <property type="match status" value="1"/>
</dbReference>
<dbReference type="GO" id="GO:0000981">
    <property type="term" value="F:DNA-binding transcription factor activity, RNA polymerase II-specific"/>
    <property type="evidence" value="ECO:0007669"/>
    <property type="project" value="InterPro"/>
</dbReference>
<evidence type="ECO:0000256" key="2">
    <source>
        <dbReference type="ARBA" id="ARBA00023015"/>
    </source>
</evidence>
<dbReference type="CDD" id="cd00067">
    <property type="entry name" value="GAL4"/>
    <property type="match status" value="1"/>
</dbReference>
<evidence type="ECO:0000256" key="4">
    <source>
        <dbReference type="ARBA" id="ARBA00023163"/>
    </source>
</evidence>
<accession>A0A0D2D359</accession>
<dbReference type="Pfam" id="PF00172">
    <property type="entry name" value="Zn_clus"/>
    <property type="match status" value="1"/>
</dbReference>
<dbReference type="GO" id="GO:0000976">
    <property type="term" value="F:transcription cis-regulatory region binding"/>
    <property type="evidence" value="ECO:0007669"/>
    <property type="project" value="TreeGrafter"/>
</dbReference>
<comment type="subcellular location">
    <subcellularLocation>
        <location evidence="1">Nucleus</location>
    </subcellularLocation>
</comment>
<dbReference type="InterPro" id="IPR021858">
    <property type="entry name" value="Fun_TF"/>
</dbReference>
<dbReference type="Proteomes" id="UP000054266">
    <property type="component" value="Unassembled WGS sequence"/>
</dbReference>
<dbReference type="PANTHER" id="PTHR37534">
    <property type="entry name" value="TRANSCRIPTIONAL ACTIVATOR PROTEIN UGA3"/>
    <property type="match status" value="1"/>
</dbReference>
<dbReference type="HOGENOM" id="CLU_027436_0_0_1"/>
<dbReference type="AlphaFoldDB" id="A0A0D2D359"/>
<sequence>MGRTRRYRVRFANSTTFNVPSKELRLATTDDQTAPSRSRTTCYSCRVRHIKCDEKFPVCTQCSAKGLVCTPKGRPTQWQLEIPWLHSRELVAMPGVNRRLLQYWLVNVCQVMTLDPDNNPMSFPMVEQFANSEALVHSLQSVSAGYEFFYDPIRISTSIEERGKALYAIRQEIQSSTAVRVQSFLAVWMLGISSQWIDYSVSVFGQEHLMAARSILDGLLQQSDFPADHPFRPMIVGAFIWWDMACSLLVDPSKQKPLDTPEIYSAVISLRGTFCTLVSHATELFYHLCCLGRYCRALLEFGTKDLDFEDHIEQELLLWEHSSEAEPLMLLNESFRLHGMIMLYSLCHRNVGIDSEDYIRNCSRTILHNISQISTDSPLFKFFTIPLLSAGAELSDHDQLLRTQVVEWFAVLYSLSRLPTNKWATELLCDLWARKDAGEQINWLQLMVQKGWALMLG</sequence>
<keyword evidence="4" id="KW-0804">Transcription</keyword>
<organism evidence="7 8">
    <name type="scientific">Phialophora macrospora</name>
    <dbReference type="NCBI Taxonomy" id="1851006"/>
    <lineage>
        <taxon>Eukaryota</taxon>
        <taxon>Fungi</taxon>
        <taxon>Dikarya</taxon>
        <taxon>Ascomycota</taxon>
        <taxon>Pezizomycotina</taxon>
        <taxon>Eurotiomycetes</taxon>
        <taxon>Chaetothyriomycetidae</taxon>
        <taxon>Chaetothyriales</taxon>
        <taxon>Herpotrichiellaceae</taxon>
        <taxon>Phialophora</taxon>
    </lineage>
</organism>
<dbReference type="SUPFAM" id="SSF57701">
    <property type="entry name" value="Zn2/Cys6 DNA-binding domain"/>
    <property type="match status" value="1"/>
</dbReference>
<dbReference type="STRING" id="5601.A0A0D2D359"/>
<dbReference type="GO" id="GO:0045944">
    <property type="term" value="P:positive regulation of transcription by RNA polymerase II"/>
    <property type="evidence" value="ECO:0007669"/>
    <property type="project" value="TreeGrafter"/>
</dbReference>
<name>A0A0D2D359_9EURO</name>
<dbReference type="GO" id="GO:0005634">
    <property type="term" value="C:nucleus"/>
    <property type="evidence" value="ECO:0007669"/>
    <property type="project" value="UniProtKB-SubCell"/>
</dbReference>
<evidence type="ECO:0000313" key="8">
    <source>
        <dbReference type="Proteomes" id="UP000054266"/>
    </source>
</evidence>
<evidence type="ECO:0000256" key="3">
    <source>
        <dbReference type="ARBA" id="ARBA00023125"/>
    </source>
</evidence>
<keyword evidence="2" id="KW-0805">Transcription regulation</keyword>